<dbReference type="Gene3D" id="1.10.10.10">
    <property type="entry name" value="Winged helix-like DNA-binding domain superfamily/Winged helix DNA-binding domain"/>
    <property type="match status" value="1"/>
</dbReference>
<dbReference type="SMART" id="SM00448">
    <property type="entry name" value="REC"/>
    <property type="match status" value="1"/>
</dbReference>
<organism evidence="8 9">
    <name type="scientific">Paenibacillus alba</name>
    <dbReference type="NCBI Taxonomy" id="1197127"/>
    <lineage>
        <taxon>Bacteria</taxon>
        <taxon>Bacillati</taxon>
        <taxon>Bacillota</taxon>
        <taxon>Bacilli</taxon>
        <taxon>Bacillales</taxon>
        <taxon>Paenibacillaceae</taxon>
        <taxon>Paenibacillus</taxon>
    </lineage>
</organism>
<evidence type="ECO:0000256" key="1">
    <source>
        <dbReference type="ARBA" id="ARBA00005820"/>
    </source>
</evidence>
<feature type="modified residue" description="4-aspartylphosphate" evidence="6">
    <location>
        <position position="53"/>
    </location>
</feature>
<keyword evidence="4" id="KW-0238">DNA-binding</keyword>
<dbReference type="Proteomes" id="UP001338137">
    <property type="component" value="Unassembled WGS sequence"/>
</dbReference>
<evidence type="ECO:0000259" key="7">
    <source>
        <dbReference type="PROSITE" id="PS50110"/>
    </source>
</evidence>
<dbReference type="InterPro" id="IPR011990">
    <property type="entry name" value="TPR-like_helical_dom_sf"/>
</dbReference>
<evidence type="ECO:0000256" key="6">
    <source>
        <dbReference type="PROSITE-ProRule" id="PRU00169"/>
    </source>
</evidence>
<dbReference type="RefSeq" id="WP_326073012.1">
    <property type="nucleotide sequence ID" value="NZ_JARLKY010000041.1"/>
</dbReference>
<proteinExistence type="inferred from homology"/>
<dbReference type="SMART" id="SM00862">
    <property type="entry name" value="Trans_reg_C"/>
    <property type="match status" value="1"/>
</dbReference>
<evidence type="ECO:0000313" key="8">
    <source>
        <dbReference type="EMBL" id="MEC0228841.1"/>
    </source>
</evidence>
<dbReference type="Pfam" id="PF00072">
    <property type="entry name" value="Response_reg"/>
    <property type="match status" value="1"/>
</dbReference>
<keyword evidence="2" id="KW-0902">Two-component regulatory system</keyword>
<dbReference type="InterPro" id="IPR001867">
    <property type="entry name" value="OmpR/PhoB-type_DNA-bd"/>
</dbReference>
<dbReference type="InterPro" id="IPR036388">
    <property type="entry name" value="WH-like_DNA-bd_sf"/>
</dbReference>
<dbReference type="SUPFAM" id="SSF46894">
    <property type="entry name" value="C-terminal effector domain of the bipartite response regulators"/>
    <property type="match status" value="1"/>
</dbReference>
<dbReference type="InterPro" id="IPR051677">
    <property type="entry name" value="AfsR-DnrI-RedD_regulator"/>
</dbReference>
<comment type="caution">
    <text evidence="8">The sequence shown here is derived from an EMBL/GenBank/DDBJ whole genome shotgun (WGS) entry which is preliminary data.</text>
</comment>
<feature type="domain" description="Response regulatory" evidence="7">
    <location>
        <begin position="2"/>
        <end position="116"/>
    </location>
</feature>
<evidence type="ECO:0000256" key="2">
    <source>
        <dbReference type="ARBA" id="ARBA00023012"/>
    </source>
</evidence>
<accession>A0ABU6G4I1</accession>
<dbReference type="SMART" id="SM01043">
    <property type="entry name" value="BTAD"/>
    <property type="match status" value="1"/>
</dbReference>
<dbReference type="InterPro" id="IPR011006">
    <property type="entry name" value="CheY-like_superfamily"/>
</dbReference>
<dbReference type="InterPro" id="IPR016032">
    <property type="entry name" value="Sig_transdc_resp-reg_C-effctor"/>
</dbReference>
<comment type="similarity">
    <text evidence="1">Belongs to the AfsR/DnrI/RedD regulatory family.</text>
</comment>
<evidence type="ECO:0000313" key="9">
    <source>
        <dbReference type="Proteomes" id="UP001338137"/>
    </source>
</evidence>
<evidence type="ECO:0000256" key="3">
    <source>
        <dbReference type="ARBA" id="ARBA00023015"/>
    </source>
</evidence>
<dbReference type="InterPro" id="IPR005158">
    <property type="entry name" value="BTAD"/>
</dbReference>
<keyword evidence="3" id="KW-0805">Transcription regulation</keyword>
<protein>
    <submittedName>
        <fullName evidence="8">Response regulator</fullName>
    </submittedName>
</protein>
<evidence type="ECO:0000256" key="4">
    <source>
        <dbReference type="ARBA" id="ARBA00023125"/>
    </source>
</evidence>
<dbReference type="PANTHER" id="PTHR35807">
    <property type="entry name" value="TRANSCRIPTIONAL REGULATOR REDD-RELATED"/>
    <property type="match status" value="1"/>
</dbReference>
<dbReference type="Pfam" id="PF03704">
    <property type="entry name" value="BTAD"/>
    <property type="match status" value="1"/>
</dbReference>
<dbReference type="Gene3D" id="3.40.50.2300">
    <property type="match status" value="1"/>
</dbReference>
<gene>
    <name evidence="8" type="ORF">P4I72_17060</name>
</gene>
<keyword evidence="9" id="KW-1185">Reference proteome</keyword>
<name>A0ABU6G4I1_9BACL</name>
<dbReference type="EMBL" id="JARLKY010000041">
    <property type="protein sequence ID" value="MEC0228841.1"/>
    <property type="molecule type" value="Genomic_DNA"/>
</dbReference>
<reference evidence="8 9" key="1">
    <citation type="submission" date="2023-03" db="EMBL/GenBank/DDBJ databases">
        <title>Bacillus Genome Sequencing.</title>
        <authorList>
            <person name="Dunlap C."/>
        </authorList>
    </citation>
    <scope>NUCLEOTIDE SEQUENCE [LARGE SCALE GENOMIC DNA]</scope>
    <source>
        <strain evidence="8 9">BD-533</strain>
    </source>
</reference>
<keyword evidence="5" id="KW-0804">Transcription</keyword>
<dbReference type="Gene3D" id="1.25.40.10">
    <property type="entry name" value="Tetratricopeptide repeat domain"/>
    <property type="match status" value="1"/>
</dbReference>
<sequence>MKVLLVDDESLALRSMEKLLSKHEDIEVAASLMDPRQALVFAAEQKLDAIFLDLEMPEIGGMELAARLSTVQPDVNIIFVTAFDQYAVDAFELNALDYILKPISESRLGKTLNRVRKALAEASPDVDVQETGAMLCCFQSLHWIHGAAGVQFFSWRTNKTQELLSLLLHHRNGPALHKEVLLDMLWHEQDPARAGVQLHTTIYQIRKMLKEQELAVQVVYEHEGYRLQLDQMRVDVEVWEAGLLKSPELSVAELGVHKRLLDMYKGDYFGESQYVWAESERERLRLLRWTYLQRFADFCLEQELLQEAGEAYQQMKEQFPLAENGYFGLMQVYRKRGNFAEMKQQYAMLRNRLQEDLDIPPSKAIINWYNESFGQRA</sequence>
<dbReference type="InterPro" id="IPR001789">
    <property type="entry name" value="Sig_transdc_resp-reg_receiver"/>
</dbReference>
<keyword evidence="6" id="KW-0597">Phosphoprotein</keyword>
<dbReference type="PROSITE" id="PS50110">
    <property type="entry name" value="RESPONSE_REGULATORY"/>
    <property type="match status" value="1"/>
</dbReference>
<evidence type="ECO:0000256" key="5">
    <source>
        <dbReference type="ARBA" id="ARBA00023163"/>
    </source>
</evidence>
<dbReference type="SUPFAM" id="SSF48452">
    <property type="entry name" value="TPR-like"/>
    <property type="match status" value="1"/>
</dbReference>
<dbReference type="SUPFAM" id="SSF52172">
    <property type="entry name" value="CheY-like"/>
    <property type="match status" value="1"/>
</dbReference>